<name>A0A0J6S2U5_9HYPH</name>
<gene>
    <name evidence="1" type="ORF">VP06_29285</name>
</gene>
<dbReference type="AlphaFoldDB" id="A0A0J6S2U5"/>
<dbReference type="PATRIC" id="fig|270351.6.peg.4213"/>
<proteinExistence type="predicted"/>
<dbReference type="EMBL" id="LABX01000280">
    <property type="protein sequence ID" value="KMO27912.1"/>
    <property type="molecule type" value="Genomic_DNA"/>
</dbReference>
<evidence type="ECO:0000313" key="1">
    <source>
        <dbReference type="EMBL" id="KMO27912.1"/>
    </source>
</evidence>
<protein>
    <submittedName>
        <fullName evidence="1">Uncharacterized protein</fullName>
    </submittedName>
</protein>
<reference evidence="1 2" key="1">
    <citation type="submission" date="2015-03" db="EMBL/GenBank/DDBJ databases">
        <title>Genome sequencing of Methylobacterium aquaticum DSM16371 type strain.</title>
        <authorList>
            <person name="Chaudhry V."/>
            <person name="Patil P.B."/>
        </authorList>
    </citation>
    <scope>NUCLEOTIDE SEQUENCE [LARGE SCALE GENOMIC DNA]</scope>
    <source>
        <strain evidence="1 2">DSM 16371</strain>
    </source>
</reference>
<comment type="caution">
    <text evidence="1">The sequence shown here is derived from an EMBL/GenBank/DDBJ whole genome shotgun (WGS) entry which is preliminary data.</text>
</comment>
<sequence length="74" mass="8208">MTMAVSAPYRLQPALKPLSLSIVIRRSVLIVSIGVSRVRAATLRLHGYLLEFVSTRTMLPLRAGMVKGICSRHF</sequence>
<accession>A0A0J6S2U5</accession>
<dbReference type="Proteomes" id="UP000035929">
    <property type="component" value="Unassembled WGS sequence"/>
</dbReference>
<evidence type="ECO:0000313" key="2">
    <source>
        <dbReference type="Proteomes" id="UP000035929"/>
    </source>
</evidence>
<organism evidence="1 2">
    <name type="scientific">Methylobacterium aquaticum</name>
    <dbReference type="NCBI Taxonomy" id="270351"/>
    <lineage>
        <taxon>Bacteria</taxon>
        <taxon>Pseudomonadati</taxon>
        <taxon>Pseudomonadota</taxon>
        <taxon>Alphaproteobacteria</taxon>
        <taxon>Hyphomicrobiales</taxon>
        <taxon>Methylobacteriaceae</taxon>
        <taxon>Methylobacterium</taxon>
    </lineage>
</organism>